<gene>
    <name evidence="1" type="ORF">BN9_122480</name>
</gene>
<accession>A0A024GU65</accession>
<keyword evidence="2" id="KW-1185">Reference proteome</keyword>
<reference evidence="1 2" key="1">
    <citation type="submission" date="2012-05" db="EMBL/GenBank/DDBJ databases">
        <title>Recombination and specialization in a pathogen metapopulation.</title>
        <authorList>
            <person name="Gardiner A."/>
            <person name="Kemen E."/>
            <person name="Schultz-Larsen T."/>
            <person name="MacLean D."/>
            <person name="Van Oosterhout C."/>
            <person name="Jones J.D.G."/>
        </authorList>
    </citation>
    <scope>NUCLEOTIDE SEQUENCE [LARGE SCALE GENOMIC DNA]</scope>
    <source>
        <strain evidence="1 2">Ac Nc2</strain>
    </source>
</reference>
<evidence type="ECO:0000313" key="1">
    <source>
        <dbReference type="EMBL" id="CCI50464.1"/>
    </source>
</evidence>
<protein>
    <submittedName>
        <fullName evidence="1">Uncharacterized protein</fullName>
    </submittedName>
</protein>
<proteinExistence type="predicted"/>
<dbReference type="AlphaFoldDB" id="A0A024GU65"/>
<sequence>MLSVLLRGDSILDCLNSNDDMLDYWVADGINVTANMLSASTSERSFAPYVLIRINGNVHRFRIFRESTIYSQTHEEFMHVQWGFQSTIQIYNQRSHCELRTCGLRTVHIISTGVLDTHLLRQVRGFCTVPSSNDERVYCHLRFYQMHLLALIQHFKKTSLRQFDCSCSTHFAKVTYDDQMMRKSTTRLAVRFAKENVLLCSGECSQLEQMNRIKLLSTTDLQ</sequence>
<dbReference type="EMBL" id="CAIX01000514">
    <property type="protein sequence ID" value="CCI50464.1"/>
    <property type="molecule type" value="Genomic_DNA"/>
</dbReference>
<name>A0A024GU65_9STRA</name>
<dbReference type="InParanoid" id="A0A024GU65"/>
<comment type="caution">
    <text evidence="1">The sequence shown here is derived from an EMBL/GenBank/DDBJ whole genome shotgun (WGS) entry which is preliminary data.</text>
</comment>
<evidence type="ECO:0000313" key="2">
    <source>
        <dbReference type="Proteomes" id="UP000053237"/>
    </source>
</evidence>
<organism evidence="1 2">
    <name type="scientific">Albugo candida</name>
    <dbReference type="NCBI Taxonomy" id="65357"/>
    <lineage>
        <taxon>Eukaryota</taxon>
        <taxon>Sar</taxon>
        <taxon>Stramenopiles</taxon>
        <taxon>Oomycota</taxon>
        <taxon>Peronosporomycetes</taxon>
        <taxon>Albuginales</taxon>
        <taxon>Albuginaceae</taxon>
        <taxon>Albugo</taxon>
    </lineage>
</organism>
<dbReference type="Proteomes" id="UP000053237">
    <property type="component" value="Unassembled WGS sequence"/>
</dbReference>